<proteinExistence type="predicted"/>
<evidence type="ECO:0000313" key="12">
    <source>
        <dbReference type="Proteomes" id="UP000737018"/>
    </source>
</evidence>
<dbReference type="InterPro" id="IPR026961">
    <property type="entry name" value="PGG_dom"/>
</dbReference>
<dbReference type="Proteomes" id="UP000737018">
    <property type="component" value="Unassembled WGS sequence"/>
</dbReference>
<evidence type="ECO:0000256" key="4">
    <source>
        <dbReference type="ARBA" id="ARBA00022989"/>
    </source>
</evidence>
<dbReference type="GO" id="GO:0005886">
    <property type="term" value="C:plasma membrane"/>
    <property type="evidence" value="ECO:0007669"/>
    <property type="project" value="TreeGrafter"/>
</dbReference>
<dbReference type="OrthoDB" id="598775at2759"/>
<feature type="transmembrane region" description="Helical" evidence="9">
    <location>
        <begin position="585"/>
        <end position="608"/>
    </location>
</feature>
<feature type="compositionally biased region" description="Acidic residues" evidence="8">
    <location>
        <begin position="35"/>
        <end position="52"/>
    </location>
</feature>
<feature type="repeat" description="ANK" evidence="7">
    <location>
        <begin position="297"/>
        <end position="329"/>
    </location>
</feature>
<protein>
    <recommendedName>
        <fullName evidence="10">PGG domain-containing protein</fullName>
    </recommendedName>
</protein>
<evidence type="ECO:0000256" key="3">
    <source>
        <dbReference type="ARBA" id="ARBA00022737"/>
    </source>
</evidence>
<dbReference type="AlphaFoldDB" id="A0A8J4VFT5"/>
<comment type="caution">
    <text evidence="11">The sequence shown here is derived from an EMBL/GenBank/DDBJ whole genome shotgun (WGS) entry which is preliminary data.</text>
</comment>
<keyword evidence="12" id="KW-1185">Reference proteome</keyword>
<feature type="transmembrane region" description="Helical" evidence="9">
    <location>
        <begin position="614"/>
        <end position="635"/>
    </location>
</feature>
<dbReference type="SUPFAM" id="SSF48403">
    <property type="entry name" value="Ankyrin repeat"/>
    <property type="match status" value="1"/>
</dbReference>
<evidence type="ECO:0000256" key="8">
    <source>
        <dbReference type="SAM" id="MobiDB-lite"/>
    </source>
</evidence>
<dbReference type="PANTHER" id="PTHR24186:SF46">
    <property type="entry name" value="PROTEIN ACCELERATED CELL DEATH 6-LIKE"/>
    <property type="match status" value="1"/>
</dbReference>
<evidence type="ECO:0000259" key="10">
    <source>
        <dbReference type="Pfam" id="PF13962"/>
    </source>
</evidence>
<feature type="compositionally biased region" description="Basic residues" evidence="8">
    <location>
        <begin position="1"/>
        <end position="17"/>
    </location>
</feature>
<dbReference type="PROSITE" id="PS50297">
    <property type="entry name" value="ANK_REP_REGION"/>
    <property type="match status" value="1"/>
</dbReference>
<keyword evidence="2 9" id="KW-0812">Transmembrane</keyword>
<dbReference type="PANTHER" id="PTHR24186">
    <property type="entry name" value="PROTEIN PHOSPHATASE 1 REGULATORY SUBUNIT"/>
    <property type="match status" value="1"/>
</dbReference>
<dbReference type="Pfam" id="PF13962">
    <property type="entry name" value="PGG"/>
    <property type="match status" value="1"/>
</dbReference>
<evidence type="ECO:0000256" key="5">
    <source>
        <dbReference type="ARBA" id="ARBA00023043"/>
    </source>
</evidence>
<feature type="repeat" description="ANK" evidence="7">
    <location>
        <begin position="401"/>
        <end position="421"/>
    </location>
</feature>
<evidence type="ECO:0000313" key="11">
    <source>
        <dbReference type="EMBL" id="KAF3947879.1"/>
    </source>
</evidence>
<name>A0A8J4VFT5_9ROSI</name>
<keyword evidence="3" id="KW-0677">Repeat</keyword>
<feature type="transmembrane region" description="Helical" evidence="9">
    <location>
        <begin position="546"/>
        <end position="573"/>
    </location>
</feature>
<evidence type="ECO:0000256" key="6">
    <source>
        <dbReference type="ARBA" id="ARBA00023136"/>
    </source>
</evidence>
<feature type="transmembrane region" description="Helical" evidence="9">
    <location>
        <begin position="507"/>
        <end position="526"/>
    </location>
</feature>
<dbReference type="SMART" id="SM00248">
    <property type="entry name" value="ANK"/>
    <property type="match status" value="9"/>
</dbReference>
<dbReference type="InterPro" id="IPR002110">
    <property type="entry name" value="Ankyrin_rpt"/>
</dbReference>
<keyword evidence="6 9" id="KW-0472">Membrane</keyword>
<feature type="region of interest" description="Disordered" evidence="8">
    <location>
        <begin position="1"/>
        <end position="67"/>
    </location>
</feature>
<feature type="domain" description="PGG" evidence="10">
    <location>
        <begin position="499"/>
        <end position="607"/>
    </location>
</feature>
<evidence type="ECO:0000256" key="2">
    <source>
        <dbReference type="ARBA" id="ARBA00022692"/>
    </source>
</evidence>
<keyword evidence="5 7" id="KW-0040">ANK repeat</keyword>
<reference evidence="11" key="1">
    <citation type="submission" date="2020-03" db="EMBL/GenBank/DDBJ databases">
        <title>Castanea mollissima Vanexum genome sequencing.</title>
        <authorList>
            <person name="Staton M."/>
        </authorList>
    </citation>
    <scope>NUCLEOTIDE SEQUENCE</scope>
    <source>
        <tissue evidence="11">Leaf</tissue>
    </source>
</reference>
<evidence type="ECO:0000256" key="9">
    <source>
        <dbReference type="SAM" id="Phobius"/>
    </source>
</evidence>
<gene>
    <name evidence="11" type="ORF">CMV_026053</name>
</gene>
<dbReference type="InterPro" id="IPR036770">
    <property type="entry name" value="Ankyrin_rpt-contain_sf"/>
</dbReference>
<accession>A0A8J4VFT5</accession>
<dbReference type="Gene3D" id="1.25.40.20">
    <property type="entry name" value="Ankyrin repeat-containing domain"/>
    <property type="match status" value="2"/>
</dbReference>
<organism evidence="11 12">
    <name type="scientific">Castanea mollissima</name>
    <name type="common">Chinese chestnut</name>
    <dbReference type="NCBI Taxonomy" id="60419"/>
    <lineage>
        <taxon>Eukaryota</taxon>
        <taxon>Viridiplantae</taxon>
        <taxon>Streptophyta</taxon>
        <taxon>Embryophyta</taxon>
        <taxon>Tracheophyta</taxon>
        <taxon>Spermatophyta</taxon>
        <taxon>Magnoliopsida</taxon>
        <taxon>eudicotyledons</taxon>
        <taxon>Gunneridae</taxon>
        <taxon>Pentapetalae</taxon>
        <taxon>rosids</taxon>
        <taxon>fabids</taxon>
        <taxon>Fagales</taxon>
        <taxon>Fagaceae</taxon>
        <taxon>Castanea</taxon>
    </lineage>
</organism>
<dbReference type="PROSITE" id="PS50088">
    <property type="entry name" value="ANK_REPEAT"/>
    <property type="match status" value="2"/>
</dbReference>
<sequence>MPRKRSNPSRQTHRLAPRHLLNVDAEMDRELPEDLERDEDSETGTEEEEEEEIAARPKRKLKTSKISTDVSRRAANMQPDLYMAAKRGDTDFIKNLKAEDLEGPVLSQKTPQLNSVLHIAASLGHSQLVEEMLNNHDIYEHRLEGNSAGEFAVHVAARCGHLSTLKKLAPAYSGYLTIKNNEGNTPLHLALIKKYREVDLVLKTKYSEIAEFLVETNPEVSYEPNEEQKSPLYMAAEAGDAEMVKLMIEKAGGAVGRFWGTTIVKSIAHAAITGKNIDVLDSVMNEGPHRIKDRDSKGMTPLSYAAYIGYLEGVRYFLNKFADYMYESDRNGFFPIHTASSRGHIKIVQEFIQRCPDSVELLNHQDQNILHVAAMSGKAKVVNYMLKMPELEMLINEKDVDGNTSLHLASKGGHPKVVSILTWDKRVDSKLLNDEGKTALDVAGKYSGKVPSFRERLTWLALRYAGVSHAPSPSMDKDKEIITKNTQCSKPRQTPNMDNYKDRVNTLLVVATLVATVTFAAGFTVPGGNDDSDPHKGMAKFLRHHLFQAFIISNTIAMYSSVTVVVALIWAQLGDLNLVIASLKFAVPILGLALIMVSSAFMTGSYLMVRGLHWLASIVLIIGSFFLLILTLLFLPLCLPSSLPHPIFRYIVYYPFCLLVIVTRSNTNDGEEK</sequence>
<keyword evidence="4 9" id="KW-1133">Transmembrane helix</keyword>
<evidence type="ECO:0000256" key="1">
    <source>
        <dbReference type="ARBA" id="ARBA00004141"/>
    </source>
</evidence>
<comment type="subcellular location">
    <subcellularLocation>
        <location evidence="1">Membrane</location>
        <topology evidence="1">Multi-pass membrane protein</topology>
    </subcellularLocation>
</comment>
<dbReference type="Pfam" id="PF00023">
    <property type="entry name" value="Ank"/>
    <property type="match status" value="1"/>
</dbReference>
<feature type="transmembrane region" description="Helical" evidence="9">
    <location>
        <begin position="647"/>
        <end position="665"/>
    </location>
</feature>
<dbReference type="Pfam" id="PF12796">
    <property type="entry name" value="Ank_2"/>
    <property type="match status" value="2"/>
</dbReference>
<dbReference type="EMBL" id="JRKL02007314">
    <property type="protein sequence ID" value="KAF3947879.1"/>
    <property type="molecule type" value="Genomic_DNA"/>
</dbReference>
<evidence type="ECO:0000256" key="7">
    <source>
        <dbReference type="PROSITE-ProRule" id="PRU00023"/>
    </source>
</evidence>